<name>D0LQV6_HALO1</name>
<dbReference type="KEGG" id="hoh:Hoch_1078"/>
<dbReference type="Proteomes" id="UP000001880">
    <property type="component" value="Chromosome"/>
</dbReference>
<evidence type="ECO:0000313" key="4">
    <source>
        <dbReference type="Proteomes" id="UP000001880"/>
    </source>
</evidence>
<feature type="domain" description="Peptidase C45 hydrolase" evidence="2">
    <location>
        <begin position="118"/>
        <end position="327"/>
    </location>
</feature>
<keyword evidence="1" id="KW-1133">Transmembrane helix</keyword>
<reference evidence="3 4" key="1">
    <citation type="journal article" date="2010" name="Stand. Genomic Sci.">
        <title>Complete genome sequence of Haliangium ochraceum type strain (SMP-2).</title>
        <authorList>
            <consortium name="US DOE Joint Genome Institute (JGI-PGF)"/>
            <person name="Ivanova N."/>
            <person name="Daum C."/>
            <person name="Lang E."/>
            <person name="Abt B."/>
            <person name="Kopitz M."/>
            <person name="Saunders E."/>
            <person name="Lapidus A."/>
            <person name="Lucas S."/>
            <person name="Glavina Del Rio T."/>
            <person name="Nolan M."/>
            <person name="Tice H."/>
            <person name="Copeland A."/>
            <person name="Cheng J.F."/>
            <person name="Chen F."/>
            <person name="Bruce D."/>
            <person name="Goodwin L."/>
            <person name="Pitluck S."/>
            <person name="Mavromatis K."/>
            <person name="Pati A."/>
            <person name="Mikhailova N."/>
            <person name="Chen A."/>
            <person name="Palaniappan K."/>
            <person name="Land M."/>
            <person name="Hauser L."/>
            <person name="Chang Y.J."/>
            <person name="Jeffries C.D."/>
            <person name="Detter J.C."/>
            <person name="Brettin T."/>
            <person name="Rohde M."/>
            <person name="Goker M."/>
            <person name="Bristow J."/>
            <person name="Markowitz V."/>
            <person name="Eisen J.A."/>
            <person name="Hugenholtz P."/>
            <person name="Kyrpides N.C."/>
            <person name="Klenk H.P."/>
        </authorList>
    </citation>
    <scope>NUCLEOTIDE SEQUENCE [LARGE SCALE GENOMIC DNA]</scope>
    <source>
        <strain evidence="4">DSM 14365 / CIP 107738 / JCM 11303 / AJ 13395 / SMP-2</strain>
    </source>
</reference>
<dbReference type="GO" id="GO:0016740">
    <property type="term" value="F:transferase activity"/>
    <property type="evidence" value="ECO:0007669"/>
    <property type="project" value="UniProtKB-KW"/>
</dbReference>
<dbReference type="STRING" id="502025.Hoch_1078"/>
<dbReference type="InterPro" id="IPR047794">
    <property type="entry name" value="C45_proenzyme-like"/>
</dbReference>
<dbReference type="PANTHER" id="PTHR34180">
    <property type="entry name" value="PEPTIDASE C45"/>
    <property type="match status" value="1"/>
</dbReference>
<dbReference type="PANTHER" id="PTHR34180:SF1">
    <property type="entry name" value="BETA-ALANYL-DOPAMINE_CARCININE HYDROLASE"/>
    <property type="match status" value="1"/>
</dbReference>
<protein>
    <submittedName>
        <fullName evidence="3">Peptidase C45 acyl-coenzyme A:6-aminopenicillanic acid acyl-transferase</fullName>
    </submittedName>
</protein>
<keyword evidence="4" id="KW-1185">Reference proteome</keyword>
<dbReference type="Pfam" id="PF03417">
    <property type="entry name" value="AAT"/>
    <property type="match status" value="1"/>
</dbReference>
<evidence type="ECO:0000313" key="3">
    <source>
        <dbReference type="EMBL" id="ACY13666.1"/>
    </source>
</evidence>
<proteinExistence type="predicted"/>
<feature type="transmembrane region" description="Helical" evidence="1">
    <location>
        <begin position="146"/>
        <end position="169"/>
    </location>
</feature>
<dbReference type="EMBL" id="CP001804">
    <property type="protein sequence ID" value="ACY13666.1"/>
    <property type="molecule type" value="Genomic_DNA"/>
</dbReference>
<sequence length="346" mass="37429">MPRGRLKVVRTRGEGRARGRMLGQALGREIRAFVGDGLARTASLRATPLDRAQLAPLITPYAAAVRSHLPDLADEVEGLAEGAEIASEEAWLLQFRRELIESPACDCTTLASTEPVPVLGQTIDLTGHMGDVLHVLQVSPERGPRALLVTFAGLLGYLGVNAAGLAVGINMVASDDWRVGISPYLLVRAALGCASVREALDLLARLPRASSRCLTLIDPHEAAAVEMTATDQQILTGPVLLHTNHFLDRALRAHERIDPVIRMESRYRLARLRALTKSPPADAESVAALLERADFQRGPAVERSQLETVATVVLEPSATRVRVRVAGAASWDTFDMDEEGYEHLAL</sequence>
<keyword evidence="1" id="KW-0812">Transmembrane</keyword>
<gene>
    <name evidence="3" type="ordered locus">Hoch_1078</name>
</gene>
<dbReference type="AlphaFoldDB" id="D0LQV6"/>
<keyword evidence="3" id="KW-0808">Transferase</keyword>
<dbReference type="NCBIfam" id="NF040521">
    <property type="entry name" value="C45_proenzyme"/>
    <property type="match status" value="1"/>
</dbReference>
<dbReference type="HOGENOM" id="CLU_810744_0_0_7"/>
<keyword evidence="1" id="KW-0472">Membrane</keyword>
<dbReference type="eggNOG" id="COG4927">
    <property type="taxonomic scope" value="Bacteria"/>
</dbReference>
<evidence type="ECO:0000259" key="2">
    <source>
        <dbReference type="Pfam" id="PF03417"/>
    </source>
</evidence>
<evidence type="ECO:0000256" key="1">
    <source>
        <dbReference type="SAM" id="Phobius"/>
    </source>
</evidence>
<dbReference type="OrthoDB" id="8109453at2"/>
<dbReference type="InterPro" id="IPR005079">
    <property type="entry name" value="Peptidase_C45_hydrolase"/>
</dbReference>
<dbReference type="Gene3D" id="1.10.10.2120">
    <property type="match status" value="1"/>
</dbReference>
<dbReference type="Gene3D" id="3.60.60.10">
    <property type="entry name" value="Penicillin V Acylase, Chain A"/>
    <property type="match status" value="1"/>
</dbReference>
<dbReference type="InterPro" id="IPR047801">
    <property type="entry name" value="Peptidase_C45"/>
</dbReference>
<organism evidence="3 4">
    <name type="scientific">Haliangium ochraceum (strain DSM 14365 / JCM 11303 / SMP-2)</name>
    <dbReference type="NCBI Taxonomy" id="502025"/>
    <lineage>
        <taxon>Bacteria</taxon>
        <taxon>Pseudomonadati</taxon>
        <taxon>Myxococcota</taxon>
        <taxon>Polyangia</taxon>
        <taxon>Haliangiales</taxon>
        <taxon>Kofleriaceae</taxon>
        <taxon>Haliangium</taxon>
    </lineage>
</organism>
<accession>D0LQV6</accession>